<dbReference type="InterPro" id="IPR020378">
    <property type="entry name" value="DUF4186"/>
</dbReference>
<dbReference type="Proteomes" id="UP000214610">
    <property type="component" value="Unassembled WGS sequence"/>
</dbReference>
<proteinExistence type="predicted"/>
<accession>A0A227KSC3</accession>
<evidence type="ECO:0000313" key="2">
    <source>
        <dbReference type="Proteomes" id="UP000214610"/>
    </source>
</evidence>
<dbReference type="Pfam" id="PF13811">
    <property type="entry name" value="DUF4186"/>
    <property type="match status" value="1"/>
</dbReference>
<dbReference type="EMBL" id="NHMP01000001">
    <property type="protein sequence ID" value="OXE50804.1"/>
    <property type="molecule type" value="Genomic_DNA"/>
</dbReference>
<sequence length="135" mass="15899">MYTDLDNLFQKLARSKFRSKFRLNYDDQLFAEMKGPEVLRQHAHDLIIKRLAPEEPLKDGKQTPVKGHPVFVAQHATGCCCRGCLLKWHDIPKHRELSDEEVEYIVRVLLEWIAKNLQKEPRKRRIKKGETLPLL</sequence>
<organism evidence="1 2">
    <name type="scientific">Turicimonas muris</name>
    <dbReference type="NCBI Taxonomy" id="1796652"/>
    <lineage>
        <taxon>Bacteria</taxon>
        <taxon>Pseudomonadati</taxon>
        <taxon>Pseudomonadota</taxon>
        <taxon>Betaproteobacteria</taxon>
        <taxon>Burkholderiales</taxon>
        <taxon>Sutterellaceae</taxon>
        <taxon>Turicimonas</taxon>
    </lineage>
</organism>
<dbReference type="AlphaFoldDB" id="A0A227KSC3"/>
<protein>
    <submittedName>
        <fullName evidence="1">DUF4186 domain-containing protein</fullName>
    </submittedName>
</protein>
<dbReference type="RefSeq" id="WP_066590628.1">
    <property type="nucleotide sequence ID" value="NZ_CAJTBZ010000001.1"/>
</dbReference>
<dbReference type="GeneID" id="78362988"/>
<comment type="caution">
    <text evidence="1">The sequence shown here is derived from an EMBL/GenBank/DDBJ whole genome shotgun (WGS) entry which is preliminary data.</text>
</comment>
<reference evidence="2" key="1">
    <citation type="submission" date="2017-05" db="EMBL/GenBank/DDBJ databases">
        <title>Improved OligoMM genomes.</title>
        <authorList>
            <person name="Garzetti D."/>
        </authorList>
    </citation>
    <scope>NUCLEOTIDE SEQUENCE [LARGE SCALE GENOMIC DNA]</scope>
    <source>
        <strain evidence="2">YL45</strain>
    </source>
</reference>
<keyword evidence="2" id="KW-1185">Reference proteome</keyword>
<name>A0A227KSC3_9BURK</name>
<evidence type="ECO:0000313" key="1">
    <source>
        <dbReference type="EMBL" id="OXE50804.1"/>
    </source>
</evidence>
<gene>
    <name evidence="1" type="ORF">ADH67_00430</name>
</gene>